<dbReference type="AlphaFoldDB" id="C5TBV4"/>
<dbReference type="EMBL" id="ACQT01000374">
    <property type="protein sequence ID" value="EER58043.1"/>
    <property type="molecule type" value="Genomic_DNA"/>
</dbReference>
<dbReference type="InterPro" id="IPR011075">
    <property type="entry name" value="TetR_C"/>
</dbReference>
<keyword evidence="2 4" id="KW-0238">DNA-binding</keyword>
<dbReference type="Proteomes" id="UP000003856">
    <property type="component" value="Unassembled WGS sequence"/>
</dbReference>
<feature type="DNA-binding region" description="H-T-H motif" evidence="4">
    <location>
        <begin position="41"/>
        <end position="60"/>
    </location>
</feature>
<dbReference type="Pfam" id="PF00440">
    <property type="entry name" value="TetR_N"/>
    <property type="match status" value="1"/>
</dbReference>
<proteinExistence type="predicted"/>
<dbReference type="SUPFAM" id="SSF48498">
    <property type="entry name" value="Tetracyclin repressor-like, C-terminal domain"/>
    <property type="match status" value="1"/>
</dbReference>
<comment type="caution">
    <text evidence="6">The sequence shown here is derived from an EMBL/GenBank/DDBJ whole genome shotgun (WGS) entry which is preliminary data.</text>
</comment>
<evidence type="ECO:0000256" key="1">
    <source>
        <dbReference type="ARBA" id="ARBA00023015"/>
    </source>
</evidence>
<dbReference type="PANTHER" id="PTHR30055">
    <property type="entry name" value="HTH-TYPE TRANSCRIPTIONAL REGULATOR RUTR"/>
    <property type="match status" value="1"/>
</dbReference>
<dbReference type="Gene3D" id="1.10.357.10">
    <property type="entry name" value="Tetracycline Repressor, domain 2"/>
    <property type="match status" value="1"/>
</dbReference>
<dbReference type="InterPro" id="IPR036271">
    <property type="entry name" value="Tet_transcr_reg_TetR-rel_C_sf"/>
</dbReference>
<name>C5TBV4_ACIDE</name>
<feature type="domain" description="HTH tetR-type" evidence="5">
    <location>
        <begin position="18"/>
        <end position="78"/>
    </location>
</feature>
<dbReference type="GO" id="GO:0000976">
    <property type="term" value="F:transcription cis-regulatory region binding"/>
    <property type="evidence" value="ECO:0007669"/>
    <property type="project" value="TreeGrafter"/>
</dbReference>
<organism evidence="6 7">
    <name type="scientific">Acidovorax delafieldii 2AN</name>
    <dbReference type="NCBI Taxonomy" id="573060"/>
    <lineage>
        <taxon>Bacteria</taxon>
        <taxon>Pseudomonadati</taxon>
        <taxon>Pseudomonadota</taxon>
        <taxon>Betaproteobacteria</taxon>
        <taxon>Burkholderiales</taxon>
        <taxon>Comamonadaceae</taxon>
        <taxon>Acidovorax</taxon>
    </lineage>
</organism>
<evidence type="ECO:0000313" key="7">
    <source>
        <dbReference type="Proteomes" id="UP000003856"/>
    </source>
</evidence>
<protein>
    <submittedName>
        <fullName evidence="6">Transcriptional regulator, TetR family</fullName>
    </submittedName>
</protein>
<dbReference type="Pfam" id="PF16925">
    <property type="entry name" value="TetR_C_13"/>
    <property type="match status" value="1"/>
</dbReference>
<evidence type="ECO:0000313" key="6">
    <source>
        <dbReference type="EMBL" id="EER58043.1"/>
    </source>
</evidence>
<accession>C5TBV4</accession>
<dbReference type="InterPro" id="IPR050109">
    <property type="entry name" value="HTH-type_TetR-like_transc_reg"/>
</dbReference>
<sequence length="213" mass="22769">MMINTATEAVAPKHLPADERRAVTVEAVVALAATQNPSEITTSAIAQHMHLTQGALFRHFPNKDAILQAVMDWVAAQLLARIDRAADGAASPLAALRAMFMAHVAFVAEHPGVPRIIFSELQRAGDTLPKQMVQTLITSYGERLQGLIAQGQAQGEVHAGLDVPAAATLFIGTVQGLVMQSLITSDMQRMRSDAPRVFAIYQRGIAPASESTP</sequence>
<dbReference type="PANTHER" id="PTHR30055:SF233">
    <property type="entry name" value="REGULATORY PROTEIN TETR"/>
    <property type="match status" value="1"/>
</dbReference>
<evidence type="ECO:0000256" key="3">
    <source>
        <dbReference type="ARBA" id="ARBA00023163"/>
    </source>
</evidence>
<evidence type="ECO:0000256" key="4">
    <source>
        <dbReference type="PROSITE-ProRule" id="PRU00335"/>
    </source>
</evidence>
<reference evidence="6 7" key="1">
    <citation type="submission" date="2009-05" db="EMBL/GenBank/DDBJ databases">
        <title>The draft genome of Acidovorax delafieldii 2AN.</title>
        <authorList>
            <consortium name="US DOE Joint Genome Institute (JGI-PGF)"/>
            <person name="Lucas S."/>
            <person name="Copeland A."/>
            <person name="Lapidus A."/>
            <person name="Glavina del Rio T."/>
            <person name="Tice H."/>
            <person name="Bruce D."/>
            <person name="Goodwin L."/>
            <person name="Pitluck S."/>
            <person name="Larimer F."/>
            <person name="Land M.L."/>
            <person name="Hauser L."/>
            <person name="Shelobolina E.S."/>
            <person name="Picardal F."/>
            <person name="Roden E."/>
            <person name="Emerson D."/>
        </authorList>
    </citation>
    <scope>NUCLEOTIDE SEQUENCE [LARGE SCALE GENOMIC DNA]</scope>
    <source>
        <strain evidence="6 7">2AN</strain>
    </source>
</reference>
<keyword evidence="1" id="KW-0805">Transcription regulation</keyword>
<dbReference type="PROSITE" id="PS50977">
    <property type="entry name" value="HTH_TETR_2"/>
    <property type="match status" value="1"/>
</dbReference>
<dbReference type="InterPro" id="IPR009057">
    <property type="entry name" value="Homeodomain-like_sf"/>
</dbReference>
<evidence type="ECO:0000256" key="2">
    <source>
        <dbReference type="ARBA" id="ARBA00023125"/>
    </source>
</evidence>
<dbReference type="PATRIC" id="fig|573060.9.peg.535"/>
<evidence type="ECO:0000259" key="5">
    <source>
        <dbReference type="PROSITE" id="PS50977"/>
    </source>
</evidence>
<dbReference type="GO" id="GO:0003700">
    <property type="term" value="F:DNA-binding transcription factor activity"/>
    <property type="evidence" value="ECO:0007669"/>
    <property type="project" value="TreeGrafter"/>
</dbReference>
<dbReference type="SUPFAM" id="SSF46689">
    <property type="entry name" value="Homeodomain-like"/>
    <property type="match status" value="1"/>
</dbReference>
<dbReference type="InterPro" id="IPR001647">
    <property type="entry name" value="HTH_TetR"/>
</dbReference>
<keyword evidence="7" id="KW-1185">Reference proteome</keyword>
<dbReference type="RefSeq" id="WP_005800279.1">
    <property type="nucleotide sequence ID" value="NZ_ACQT01000374.1"/>
</dbReference>
<keyword evidence="3" id="KW-0804">Transcription</keyword>
<gene>
    <name evidence="6" type="ORF">AcdelDRAFT_4384</name>
</gene>